<comment type="cofactor">
    <cofactor evidence="1 10 12">
        <name>pyridoxal 5'-phosphate</name>
        <dbReference type="ChEBI" id="CHEBI:597326"/>
    </cofactor>
</comment>
<organism evidence="14 15">
    <name type="scientific">Ditylenchus destructor</name>
    <dbReference type="NCBI Taxonomy" id="166010"/>
    <lineage>
        <taxon>Eukaryota</taxon>
        <taxon>Metazoa</taxon>
        <taxon>Ecdysozoa</taxon>
        <taxon>Nematoda</taxon>
        <taxon>Chromadorea</taxon>
        <taxon>Rhabditida</taxon>
        <taxon>Tylenchina</taxon>
        <taxon>Tylenchomorpha</taxon>
        <taxon>Sphaerularioidea</taxon>
        <taxon>Anguinidae</taxon>
        <taxon>Anguininae</taxon>
        <taxon>Ditylenchus</taxon>
    </lineage>
</organism>
<comment type="pathway">
    <text evidence="2">Amino-acid biosynthesis; L-cysteine biosynthesis; L-cysteine from L-serine: step 2/2.</text>
</comment>
<dbReference type="Gene3D" id="3.40.50.1100">
    <property type="match status" value="2"/>
</dbReference>
<comment type="catalytic activity">
    <reaction evidence="9 12">
        <text>O-acetyl-L-serine + hydrogen sulfide = L-cysteine + acetate</text>
        <dbReference type="Rhea" id="RHEA:14829"/>
        <dbReference type="ChEBI" id="CHEBI:29919"/>
        <dbReference type="ChEBI" id="CHEBI:30089"/>
        <dbReference type="ChEBI" id="CHEBI:35235"/>
        <dbReference type="ChEBI" id="CHEBI:58340"/>
        <dbReference type="EC" id="2.5.1.47"/>
    </reaction>
</comment>
<feature type="binding site" evidence="10">
    <location>
        <position position="274"/>
    </location>
    <ligand>
        <name>pyridoxal 5'-phosphate</name>
        <dbReference type="ChEBI" id="CHEBI:597326"/>
    </ligand>
</feature>
<dbReference type="NCBIfam" id="TIGR01136">
    <property type="entry name" value="cysKM"/>
    <property type="match status" value="1"/>
</dbReference>
<dbReference type="InterPro" id="IPR001926">
    <property type="entry name" value="TrpB-like_PALP"/>
</dbReference>
<evidence type="ECO:0000256" key="2">
    <source>
        <dbReference type="ARBA" id="ARBA00004962"/>
    </source>
</evidence>
<feature type="binding site" evidence="10">
    <location>
        <position position="82"/>
    </location>
    <ligand>
        <name>pyridoxal 5'-phosphate</name>
        <dbReference type="ChEBI" id="CHEBI:597326"/>
    </ligand>
</feature>
<keyword evidence="15" id="KW-1185">Reference proteome</keyword>
<comment type="similarity">
    <text evidence="3 12">Belongs to the cysteine synthase/cystathionine beta-synthase family.</text>
</comment>
<dbReference type="SUPFAM" id="SSF53686">
    <property type="entry name" value="Tryptophan synthase beta subunit-like PLP-dependent enzymes"/>
    <property type="match status" value="1"/>
</dbReference>
<dbReference type="GO" id="GO:0006535">
    <property type="term" value="P:cysteine biosynthetic process from serine"/>
    <property type="evidence" value="ECO:0007669"/>
    <property type="project" value="UniProtKB-UniRule"/>
</dbReference>
<keyword evidence="5 12" id="KW-0028">Amino-acid biosynthesis</keyword>
<evidence type="ECO:0000313" key="14">
    <source>
        <dbReference type="EMBL" id="KAI1714299.1"/>
    </source>
</evidence>
<evidence type="ECO:0000256" key="6">
    <source>
        <dbReference type="ARBA" id="ARBA00022679"/>
    </source>
</evidence>
<feature type="modified residue" description="N6-(pyridoxal phosphate)lysine" evidence="11">
    <location>
        <position position="51"/>
    </location>
</feature>
<accession>A0AAD4N5B8</accession>
<keyword evidence="7 10" id="KW-0663">Pyridoxal phosphate</keyword>
<comment type="caution">
    <text evidence="14">The sequence shown here is derived from an EMBL/GenBank/DDBJ whole genome shotgun (WGS) entry which is preliminary data.</text>
</comment>
<dbReference type="EC" id="2.5.1.47" evidence="4 12"/>
<dbReference type="EMBL" id="JAKKPZ010000013">
    <property type="protein sequence ID" value="KAI1714299.1"/>
    <property type="molecule type" value="Genomic_DNA"/>
</dbReference>
<dbReference type="AlphaFoldDB" id="A0AAD4N5B8"/>
<dbReference type="CDD" id="cd01561">
    <property type="entry name" value="CBS_like"/>
    <property type="match status" value="1"/>
</dbReference>
<dbReference type="Proteomes" id="UP001201812">
    <property type="component" value="Unassembled WGS sequence"/>
</dbReference>
<proteinExistence type="inferred from homology"/>
<evidence type="ECO:0000256" key="7">
    <source>
        <dbReference type="ARBA" id="ARBA00022898"/>
    </source>
</evidence>
<evidence type="ECO:0000256" key="8">
    <source>
        <dbReference type="ARBA" id="ARBA00023192"/>
    </source>
</evidence>
<keyword evidence="8 12" id="KW-0198">Cysteine biosynthesis</keyword>
<dbReference type="FunFam" id="3.40.50.1100:FF:000067">
    <property type="entry name" value="Cysteine synthase"/>
    <property type="match status" value="1"/>
</dbReference>
<dbReference type="GO" id="GO:0005737">
    <property type="term" value="C:cytoplasm"/>
    <property type="evidence" value="ECO:0007669"/>
    <property type="project" value="UniProtKB-ARBA"/>
</dbReference>
<evidence type="ECO:0000256" key="10">
    <source>
        <dbReference type="PIRSR" id="PIRSR605856-50"/>
    </source>
</evidence>
<gene>
    <name evidence="14" type="ORF">DdX_08392</name>
</gene>
<dbReference type="InterPro" id="IPR036052">
    <property type="entry name" value="TrpB-like_PALP_sf"/>
</dbReference>
<dbReference type="InterPro" id="IPR050214">
    <property type="entry name" value="Cys_Synth/Cystath_Beta-Synth"/>
</dbReference>
<keyword evidence="6 12" id="KW-0808">Transferase</keyword>
<evidence type="ECO:0000256" key="1">
    <source>
        <dbReference type="ARBA" id="ARBA00001933"/>
    </source>
</evidence>
<dbReference type="InterPro" id="IPR005856">
    <property type="entry name" value="Cys_synth"/>
</dbReference>
<reference evidence="14" key="1">
    <citation type="submission" date="2022-01" db="EMBL/GenBank/DDBJ databases">
        <title>Genome Sequence Resource for Two Populations of Ditylenchus destructor, the Migratory Endoparasitic Phytonematode.</title>
        <authorList>
            <person name="Zhang H."/>
            <person name="Lin R."/>
            <person name="Xie B."/>
        </authorList>
    </citation>
    <scope>NUCLEOTIDE SEQUENCE</scope>
    <source>
        <strain evidence="14">BazhouSP</strain>
    </source>
</reference>
<dbReference type="PROSITE" id="PS00901">
    <property type="entry name" value="CYS_SYNTHASE"/>
    <property type="match status" value="1"/>
</dbReference>
<evidence type="ECO:0000256" key="9">
    <source>
        <dbReference type="ARBA" id="ARBA00047931"/>
    </source>
</evidence>
<evidence type="ECO:0000256" key="4">
    <source>
        <dbReference type="ARBA" id="ARBA00012681"/>
    </source>
</evidence>
<feature type="domain" description="Tryptophan synthase beta chain-like PALP" evidence="13">
    <location>
        <begin position="16"/>
        <end position="294"/>
    </location>
</feature>
<evidence type="ECO:0000256" key="3">
    <source>
        <dbReference type="ARBA" id="ARBA00007103"/>
    </source>
</evidence>
<dbReference type="PANTHER" id="PTHR10314">
    <property type="entry name" value="CYSTATHIONINE BETA-SYNTHASE"/>
    <property type="match status" value="1"/>
</dbReference>
<evidence type="ECO:0000256" key="5">
    <source>
        <dbReference type="ARBA" id="ARBA00022605"/>
    </source>
</evidence>
<name>A0AAD4N5B8_9BILA</name>
<sequence>MPPSKRCNKICKDATEMIGETPLVYLNNVTKGLPAKIACKVEYMNPACSVKDRIGFGMIDAAEKAGLIEPGRTILIEPTSGNTGIALAFVCASRGYKLILVMPSLISMERKAIARAYGAEVLLTDPELGFAGVVNKAEQLHEAIPNSYILNQFANPANPRQHYENTGPEIWEQTNGQVDICVFGTGTGGTLSGVGKFLKEKKPEVKMYAVEPFESSVINGCEKGSHLIQGIGPGIIPENLNLTLVEEALRVHSDDAVEMAKRLAREEGLLVGISSGANVCAAIEIAKRPENAGKLIITSLASFGERYLSSCLYKDIQEECEKMTHTTVDEDKKYLQEKLGLPKV</sequence>
<evidence type="ECO:0000256" key="12">
    <source>
        <dbReference type="RuleBase" id="RU003985"/>
    </source>
</evidence>
<dbReference type="GO" id="GO:0004124">
    <property type="term" value="F:cysteine synthase activity"/>
    <property type="evidence" value="ECO:0007669"/>
    <property type="project" value="UniProtKB-UniRule"/>
</dbReference>
<dbReference type="NCBIfam" id="TIGR01139">
    <property type="entry name" value="cysK"/>
    <property type="match status" value="1"/>
</dbReference>
<protein>
    <recommendedName>
        <fullName evidence="4 12">Cysteine synthase</fullName>
        <ecNumber evidence="4 12">2.5.1.47</ecNumber>
    </recommendedName>
</protein>
<evidence type="ECO:0000259" key="13">
    <source>
        <dbReference type="Pfam" id="PF00291"/>
    </source>
</evidence>
<evidence type="ECO:0000256" key="11">
    <source>
        <dbReference type="PIRSR" id="PIRSR605856-51"/>
    </source>
</evidence>
<evidence type="ECO:0000313" key="15">
    <source>
        <dbReference type="Proteomes" id="UP001201812"/>
    </source>
</evidence>
<dbReference type="InterPro" id="IPR005859">
    <property type="entry name" value="CysK"/>
</dbReference>
<dbReference type="Pfam" id="PF00291">
    <property type="entry name" value="PALP"/>
    <property type="match status" value="1"/>
</dbReference>
<feature type="binding site" evidence="10">
    <location>
        <begin position="186"/>
        <end position="190"/>
    </location>
    <ligand>
        <name>pyridoxal 5'-phosphate</name>
        <dbReference type="ChEBI" id="CHEBI:597326"/>
    </ligand>
</feature>
<dbReference type="InterPro" id="IPR001216">
    <property type="entry name" value="P-phosphate_BS"/>
</dbReference>